<sequence length="268" mass="30780">MPCYGNTIVKIIQIRQSIKESINCTIVWAIGTYPIEQEDNDIELVMFVPINLNDRDPDSQAIFEKNKYYAISEKIVPENYRGVKRLKMTVATSTYININKEPNSNNCPLKISLVGVAQGEPQEVKNDENAIIKTLVNDYTNQEYNFTVHVTYPHLSSRFRHFKNSIRPKESMLFVVSEMEVIQDELYVYVRDINYINTHLAIKRQTSESSHSQLPMTSSKLTRSKLLATHRNIIEESEKVTEILNSTNSDNVSLSQSNMSESDHKPSK</sequence>
<accession>A0ACA9MEX0</accession>
<gene>
    <name evidence="1" type="ORF">SPELUC_LOCUS6428</name>
</gene>
<comment type="caution">
    <text evidence="1">The sequence shown here is derived from an EMBL/GenBank/DDBJ whole genome shotgun (WGS) entry which is preliminary data.</text>
</comment>
<proteinExistence type="predicted"/>
<organism evidence="1 2">
    <name type="scientific">Cetraspora pellucida</name>
    <dbReference type="NCBI Taxonomy" id="1433469"/>
    <lineage>
        <taxon>Eukaryota</taxon>
        <taxon>Fungi</taxon>
        <taxon>Fungi incertae sedis</taxon>
        <taxon>Mucoromycota</taxon>
        <taxon>Glomeromycotina</taxon>
        <taxon>Glomeromycetes</taxon>
        <taxon>Diversisporales</taxon>
        <taxon>Gigasporaceae</taxon>
        <taxon>Cetraspora</taxon>
    </lineage>
</organism>
<protein>
    <submittedName>
        <fullName evidence="1">15989_t:CDS:1</fullName>
    </submittedName>
</protein>
<reference evidence="1" key="1">
    <citation type="submission" date="2021-06" db="EMBL/GenBank/DDBJ databases">
        <authorList>
            <person name="Kallberg Y."/>
            <person name="Tangrot J."/>
            <person name="Rosling A."/>
        </authorList>
    </citation>
    <scope>NUCLEOTIDE SEQUENCE</scope>
    <source>
        <strain evidence="1">28 12/20/2015</strain>
    </source>
</reference>
<dbReference type="Proteomes" id="UP000789366">
    <property type="component" value="Unassembled WGS sequence"/>
</dbReference>
<evidence type="ECO:0000313" key="1">
    <source>
        <dbReference type="EMBL" id="CAG8582707.1"/>
    </source>
</evidence>
<keyword evidence="2" id="KW-1185">Reference proteome</keyword>
<dbReference type="EMBL" id="CAJVPW010007603">
    <property type="protein sequence ID" value="CAG8582707.1"/>
    <property type="molecule type" value="Genomic_DNA"/>
</dbReference>
<evidence type="ECO:0000313" key="2">
    <source>
        <dbReference type="Proteomes" id="UP000789366"/>
    </source>
</evidence>
<name>A0ACA9MEX0_9GLOM</name>
<feature type="non-terminal residue" evidence="1">
    <location>
        <position position="268"/>
    </location>
</feature>